<keyword evidence="1" id="KW-0472">Membrane</keyword>
<gene>
    <name evidence="2" type="ORF">H9950_09790</name>
</gene>
<proteinExistence type="predicted"/>
<comment type="caution">
    <text evidence="2">The sequence shown here is derived from an EMBL/GenBank/DDBJ whole genome shotgun (WGS) entry which is preliminary data.</text>
</comment>
<dbReference type="EMBL" id="DWZI01000046">
    <property type="protein sequence ID" value="HJA86460.1"/>
    <property type="molecule type" value="Genomic_DNA"/>
</dbReference>
<evidence type="ECO:0000313" key="3">
    <source>
        <dbReference type="Proteomes" id="UP000823862"/>
    </source>
</evidence>
<name>A0A9D2HWY0_9BACE</name>
<evidence type="ECO:0000313" key="2">
    <source>
        <dbReference type="EMBL" id="HJA86460.1"/>
    </source>
</evidence>
<dbReference type="AlphaFoldDB" id="A0A9D2HWY0"/>
<feature type="transmembrane region" description="Helical" evidence="1">
    <location>
        <begin position="113"/>
        <end position="131"/>
    </location>
</feature>
<evidence type="ECO:0000256" key="1">
    <source>
        <dbReference type="SAM" id="Phobius"/>
    </source>
</evidence>
<reference evidence="2" key="1">
    <citation type="journal article" date="2021" name="PeerJ">
        <title>Extensive microbial diversity within the chicken gut microbiome revealed by metagenomics and culture.</title>
        <authorList>
            <person name="Gilroy R."/>
            <person name="Ravi A."/>
            <person name="Getino M."/>
            <person name="Pursley I."/>
            <person name="Horton D.L."/>
            <person name="Alikhan N.F."/>
            <person name="Baker D."/>
            <person name="Gharbi K."/>
            <person name="Hall N."/>
            <person name="Watson M."/>
            <person name="Adriaenssens E.M."/>
            <person name="Foster-Nyarko E."/>
            <person name="Jarju S."/>
            <person name="Secka A."/>
            <person name="Antonio M."/>
            <person name="Oren A."/>
            <person name="Chaudhuri R.R."/>
            <person name="La Ragione R."/>
            <person name="Hildebrand F."/>
            <person name="Pallen M.J."/>
        </authorList>
    </citation>
    <scope>NUCLEOTIDE SEQUENCE</scope>
    <source>
        <strain evidence="2">ChiHjej12B11-9795</strain>
    </source>
</reference>
<feature type="transmembrane region" description="Helical" evidence="1">
    <location>
        <begin position="7"/>
        <end position="27"/>
    </location>
</feature>
<keyword evidence="1" id="KW-0812">Transmembrane</keyword>
<protein>
    <submittedName>
        <fullName evidence="2">DUF3592 domain-containing protein</fullName>
    </submittedName>
</protein>
<accession>A0A9D2HWY0</accession>
<sequence>MKAPYRFWIAVFWVVGICLLAGGIYGFCSLADAADDYLSTTGVVDKVHFERSYKHRKIRTSCDVDVCYETTLYGKMHVTLDFYVPFLLEEGDSVDILYNPRLPRHVRFPGWESLLYGILLTFGALLVAVGWRMAQVQHQKNLNAKYD</sequence>
<dbReference type="Proteomes" id="UP000823862">
    <property type="component" value="Unassembled WGS sequence"/>
</dbReference>
<keyword evidence="1" id="KW-1133">Transmembrane helix</keyword>
<reference evidence="2" key="2">
    <citation type="submission" date="2021-04" db="EMBL/GenBank/DDBJ databases">
        <authorList>
            <person name="Gilroy R."/>
        </authorList>
    </citation>
    <scope>NUCLEOTIDE SEQUENCE</scope>
    <source>
        <strain evidence="2">ChiHjej12B11-9795</strain>
    </source>
</reference>
<organism evidence="2 3">
    <name type="scientific">Candidatus Bacteroides avicola</name>
    <dbReference type="NCBI Taxonomy" id="2838468"/>
    <lineage>
        <taxon>Bacteria</taxon>
        <taxon>Pseudomonadati</taxon>
        <taxon>Bacteroidota</taxon>
        <taxon>Bacteroidia</taxon>
        <taxon>Bacteroidales</taxon>
        <taxon>Bacteroidaceae</taxon>
        <taxon>Bacteroides</taxon>
    </lineage>
</organism>